<evidence type="ECO:0000313" key="4">
    <source>
        <dbReference type="EMBL" id="MEF3832656.1"/>
    </source>
</evidence>
<evidence type="ECO:0000256" key="2">
    <source>
        <dbReference type="ARBA" id="ARBA00022679"/>
    </source>
</evidence>
<dbReference type="PANTHER" id="PTHR11783">
    <property type="entry name" value="SULFOTRANSFERASE SULT"/>
    <property type="match status" value="1"/>
</dbReference>
<evidence type="ECO:0000313" key="5">
    <source>
        <dbReference type="Proteomes" id="UP001337305"/>
    </source>
</evidence>
<reference evidence="4 5" key="1">
    <citation type="submission" date="2022-09" db="EMBL/GenBank/DDBJ databases">
        <title>Genome sequencing of Flavivirga sp. MEBiC05379.</title>
        <authorList>
            <person name="Oh H.-M."/>
            <person name="Kwon K.K."/>
            <person name="Park M.J."/>
            <person name="Yang S.-H."/>
        </authorList>
    </citation>
    <scope>NUCLEOTIDE SEQUENCE [LARGE SCALE GENOMIC DNA]</scope>
    <source>
        <strain evidence="4 5">MEBiC05379</strain>
    </source>
</reference>
<proteinExistence type="inferred from homology"/>
<dbReference type="InterPro" id="IPR000863">
    <property type="entry name" value="Sulfotransferase_dom"/>
</dbReference>
<protein>
    <submittedName>
        <fullName evidence="4">Sulfotransferase domain-containing protein</fullName>
    </submittedName>
</protein>
<dbReference type="Proteomes" id="UP001337305">
    <property type="component" value="Unassembled WGS sequence"/>
</dbReference>
<dbReference type="SUPFAM" id="SSF52540">
    <property type="entry name" value="P-loop containing nucleoside triphosphate hydrolases"/>
    <property type="match status" value="1"/>
</dbReference>
<keyword evidence="2" id="KW-0808">Transferase</keyword>
<organism evidence="4 5">
    <name type="scientific">Flavivirga spongiicola</name>
    <dbReference type="NCBI Taxonomy" id="421621"/>
    <lineage>
        <taxon>Bacteria</taxon>
        <taxon>Pseudomonadati</taxon>
        <taxon>Bacteroidota</taxon>
        <taxon>Flavobacteriia</taxon>
        <taxon>Flavobacteriales</taxon>
        <taxon>Flavobacteriaceae</taxon>
        <taxon>Flavivirga</taxon>
    </lineage>
</organism>
<dbReference type="EMBL" id="JAODOP010000004">
    <property type="protein sequence ID" value="MEF3832656.1"/>
    <property type="molecule type" value="Genomic_DNA"/>
</dbReference>
<dbReference type="Gene3D" id="3.40.50.300">
    <property type="entry name" value="P-loop containing nucleotide triphosphate hydrolases"/>
    <property type="match status" value="1"/>
</dbReference>
<evidence type="ECO:0000256" key="1">
    <source>
        <dbReference type="ARBA" id="ARBA00005771"/>
    </source>
</evidence>
<comment type="similarity">
    <text evidence="1">Belongs to the sulfotransferase 1 family.</text>
</comment>
<feature type="domain" description="Sulfotransferase" evidence="3">
    <location>
        <begin position="5"/>
        <end position="249"/>
    </location>
</feature>
<comment type="caution">
    <text evidence="4">The sequence shown here is derived from an EMBL/GenBank/DDBJ whole genome shotgun (WGS) entry which is preliminary data.</text>
</comment>
<gene>
    <name evidence="4" type="ORF">N1F79_05920</name>
</gene>
<accession>A0ABU7XPL9</accession>
<dbReference type="RefSeq" id="WP_303305031.1">
    <property type="nucleotide sequence ID" value="NZ_JAODOP010000004.1"/>
</dbReference>
<name>A0ABU7XPL9_9FLAO</name>
<dbReference type="InterPro" id="IPR027417">
    <property type="entry name" value="P-loop_NTPase"/>
</dbReference>
<keyword evidence="5" id="KW-1185">Reference proteome</keyword>
<sequence length="258" mass="31022">MSIKNVIVVGFPKSGTTWASRLIAELIQCPLRGDWGYKDIDCPYKEGLERDSQFQCYKSHHTYDEINTVSPLTIYKIIYIIRDPRDIVLSGINYFSFSIPQLAFLKNKKTQTIERFTRKIINRFLPKKEKKKQMINTVLQGDESINYWFKVSWEKHHKNYLSKDILFVRYEDLLDFGETECTKIMSYLDIETTQEHIYNSIKKQSFKKRKQEILNQRNHPLKKLIRKGSYGYWKEEFTKDETYLFKKNIKDSNHFYEF</sequence>
<dbReference type="Pfam" id="PF00685">
    <property type="entry name" value="Sulfotransfer_1"/>
    <property type="match status" value="1"/>
</dbReference>
<evidence type="ECO:0000259" key="3">
    <source>
        <dbReference type="Pfam" id="PF00685"/>
    </source>
</evidence>